<evidence type="ECO:0000313" key="1">
    <source>
        <dbReference type="EMBL" id="MBW99408.1"/>
    </source>
</evidence>
<dbReference type="AlphaFoldDB" id="A0A2P2K137"/>
<accession>A0A2P2K137</accession>
<sequence length="38" mass="4254">MVLSIRQQFERATVVFVGSQYLLSSDEGCIEEGDFDSP</sequence>
<dbReference type="EMBL" id="GGEC01018925">
    <property type="protein sequence ID" value="MBW99408.1"/>
    <property type="molecule type" value="Transcribed_RNA"/>
</dbReference>
<name>A0A2P2K137_RHIMU</name>
<proteinExistence type="predicted"/>
<protein>
    <submittedName>
        <fullName evidence="1">Uncharacterized protein</fullName>
    </submittedName>
</protein>
<organism evidence="1">
    <name type="scientific">Rhizophora mucronata</name>
    <name type="common">Asiatic mangrove</name>
    <dbReference type="NCBI Taxonomy" id="61149"/>
    <lineage>
        <taxon>Eukaryota</taxon>
        <taxon>Viridiplantae</taxon>
        <taxon>Streptophyta</taxon>
        <taxon>Embryophyta</taxon>
        <taxon>Tracheophyta</taxon>
        <taxon>Spermatophyta</taxon>
        <taxon>Magnoliopsida</taxon>
        <taxon>eudicotyledons</taxon>
        <taxon>Gunneridae</taxon>
        <taxon>Pentapetalae</taxon>
        <taxon>rosids</taxon>
        <taxon>fabids</taxon>
        <taxon>Malpighiales</taxon>
        <taxon>Rhizophoraceae</taxon>
        <taxon>Rhizophora</taxon>
    </lineage>
</organism>
<reference evidence="1" key="1">
    <citation type="submission" date="2018-02" db="EMBL/GenBank/DDBJ databases">
        <title>Rhizophora mucronata_Transcriptome.</title>
        <authorList>
            <person name="Meera S.P."/>
            <person name="Sreeshan A."/>
            <person name="Augustine A."/>
        </authorList>
    </citation>
    <scope>NUCLEOTIDE SEQUENCE</scope>
    <source>
        <tissue evidence="1">Leaf</tissue>
    </source>
</reference>